<sequence>MIAVLLPPTLGEPTRLPGLADRLAGCGITAVRPEVGGDEHPPHAARYVARASLEVNRLVAPDAPTALVAEGGAGPLLGAVGAAQRAAHRPVFGYVLVDAFLPQPGGPTRADVARTQSPEGAAPDTAVPPGEPAGYRTEPLPTVSDWPDAPCGYLLTDPGLRHAARLARLRGWSVREAAPDEASEALAALLVELRGGS</sequence>
<gene>
    <name evidence="2" type="ORF">KGD83_02010</name>
</gene>
<evidence type="ECO:0000313" key="3">
    <source>
        <dbReference type="Proteomes" id="UP000678016"/>
    </source>
</evidence>
<organism evidence="2 3">
    <name type="scientific">Nocardiopsis akebiae</name>
    <dbReference type="NCBI Taxonomy" id="2831968"/>
    <lineage>
        <taxon>Bacteria</taxon>
        <taxon>Bacillati</taxon>
        <taxon>Actinomycetota</taxon>
        <taxon>Actinomycetes</taxon>
        <taxon>Streptosporangiales</taxon>
        <taxon>Nocardiopsidaceae</taxon>
        <taxon>Nocardiopsis</taxon>
    </lineage>
</organism>
<protein>
    <recommendedName>
        <fullName evidence="4">Alpha/beta hydrolase</fullName>
    </recommendedName>
</protein>
<evidence type="ECO:0000256" key="1">
    <source>
        <dbReference type="SAM" id="MobiDB-lite"/>
    </source>
</evidence>
<evidence type="ECO:0008006" key="4">
    <source>
        <dbReference type="Google" id="ProtNLM"/>
    </source>
</evidence>
<keyword evidence="3" id="KW-1185">Reference proteome</keyword>
<accession>A0ABX8C5J1</accession>
<dbReference type="EMBL" id="CP074132">
    <property type="protein sequence ID" value="QUX29397.1"/>
    <property type="molecule type" value="Genomic_DNA"/>
</dbReference>
<proteinExistence type="predicted"/>
<dbReference type="RefSeq" id="WP_212642259.1">
    <property type="nucleotide sequence ID" value="NZ_CP074132.1"/>
</dbReference>
<feature type="region of interest" description="Disordered" evidence="1">
    <location>
        <begin position="107"/>
        <end position="134"/>
    </location>
</feature>
<name>A0ABX8C5J1_9ACTN</name>
<evidence type="ECO:0000313" key="2">
    <source>
        <dbReference type="EMBL" id="QUX29397.1"/>
    </source>
</evidence>
<dbReference type="Proteomes" id="UP000678016">
    <property type="component" value="Chromosome"/>
</dbReference>
<reference evidence="3" key="1">
    <citation type="submission" date="2021-05" db="EMBL/GenBank/DDBJ databases">
        <title>Direct Submission.</title>
        <authorList>
            <person name="Li K."/>
            <person name="Gao J."/>
        </authorList>
    </citation>
    <scope>NUCLEOTIDE SEQUENCE [LARGE SCALE GENOMIC DNA]</scope>
    <source>
        <strain evidence="3">HDS12</strain>
    </source>
</reference>